<dbReference type="PANTHER" id="PTHR30579">
    <property type="entry name" value="TRANSCRIPTIONAL REGULATOR"/>
    <property type="match status" value="1"/>
</dbReference>
<keyword evidence="3" id="KW-0238">DNA-binding</keyword>
<evidence type="ECO:0000256" key="4">
    <source>
        <dbReference type="ARBA" id="ARBA00023163"/>
    </source>
</evidence>
<evidence type="ECO:0000313" key="6">
    <source>
        <dbReference type="EMBL" id="PMR78702.1"/>
    </source>
</evidence>
<dbReference type="InterPro" id="IPR005119">
    <property type="entry name" value="LysR_subst-bd"/>
</dbReference>
<dbReference type="Proteomes" id="UP000235803">
    <property type="component" value="Unassembled WGS sequence"/>
</dbReference>
<dbReference type="RefSeq" id="WP_102651381.1">
    <property type="nucleotide sequence ID" value="NZ_PNRF01000001.1"/>
</dbReference>
<evidence type="ECO:0000256" key="1">
    <source>
        <dbReference type="ARBA" id="ARBA00009437"/>
    </source>
</evidence>
<dbReference type="GO" id="GO:0003677">
    <property type="term" value="F:DNA binding"/>
    <property type="evidence" value="ECO:0007669"/>
    <property type="project" value="UniProtKB-KW"/>
</dbReference>
<keyword evidence="4" id="KW-0804">Transcription</keyword>
<dbReference type="InterPro" id="IPR036388">
    <property type="entry name" value="WH-like_DNA-bd_sf"/>
</dbReference>
<evidence type="ECO:0000259" key="5">
    <source>
        <dbReference type="PROSITE" id="PS50931"/>
    </source>
</evidence>
<dbReference type="InterPro" id="IPR050176">
    <property type="entry name" value="LTTR"/>
</dbReference>
<dbReference type="GO" id="GO:0003700">
    <property type="term" value="F:DNA-binding transcription factor activity"/>
    <property type="evidence" value="ECO:0007669"/>
    <property type="project" value="InterPro"/>
</dbReference>
<proteinExistence type="inferred from homology"/>
<dbReference type="OrthoDB" id="5723059at2"/>
<dbReference type="Gene3D" id="1.10.10.10">
    <property type="entry name" value="Winged helix-like DNA-binding domain superfamily/Winged helix DNA-binding domain"/>
    <property type="match status" value="1"/>
</dbReference>
<reference evidence="6 7" key="1">
    <citation type="submission" date="2018-01" db="EMBL/GenBank/DDBJ databases">
        <title>Halomonas endophytica sp. nov., isolated from storage liquid in the stems of Populus euphratica.</title>
        <authorList>
            <person name="Chen C."/>
        </authorList>
    </citation>
    <scope>NUCLEOTIDE SEQUENCE [LARGE SCALE GENOMIC DNA]</scope>
    <source>
        <strain evidence="6 7">MC28</strain>
    </source>
</reference>
<dbReference type="SUPFAM" id="SSF46785">
    <property type="entry name" value="Winged helix' DNA-binding domain"/>
    <property type="match status" value="1"/>
</dbReference>
<sequence length="316" mass="34865">MALSIESLRAFQAVAETGSFTRSAEKICKTQAAVSLQIRQLEHYLGKDLFLRERSGAKLTEHGRVLHKYASKILSAHSEVISRLSHPEPVSTIRFGIPDDYKLTCLPVLLSCFNEVFPNVIIEAEIESTYELEQLLDRGELDLAVITKALSEGEQGDKFMVDRLIWASAIDSKAYMERPLPLAIYTKPSQFYEWAISTLDAVGVKYRTAISSSDITTLHAAVSAGYAVAPMLESEISIGLKQLDVSDGLTSLPTVKVCLAYPKGSSSNVSRKLANLIADDISKIIGRKVSEVKKCRNSFARKSLGNDVAYKLQNFQ</sequence>
<feature type="domain" description="HTH lysR-type" evidence="5">
    <location>
        <begin position="3"/>
        <end position="60"/>
    </location>
</feature>
<dbReference type="InterPro" id="IPR000847">
    <property type="entry name" value="LysR_HTH_N"/>
</dbReference>
<name>A0A2N7UE20_9GAMM</name>
<gene>
    <name evidence="6" type="ORF">C1H69_00025</name>
</gene>
<evidence type="ECO:0000313" key="7">
    <source>
        <dbReference type="Proteomes" id="UP000235803"/>
    </source>
</evidence>
<dbReference type="InterPro" id="IPR036390">
    <property type="entry name" value="WH_DNA-bd_sf"/>
</dbReference>
<protein>
    <recommendedName>
        <fullName evidence="5">HTH lysR-type domain-containing protein</fullName>
    </recommendedName>
</protein>
<dbReference type="SUPFAM" id="SSF53850">
    <property type="entry name" value="Periplasmic binding protein-like II"/>
    <property type="match status" value="1"/>
</dbReference>
<keyword evidence="2" id="KW-0805">Transcription regulation</keyword>
<comment type="caution">
    <text evidence="6">The sequence shown here is derived from an EMBL/GenBank/DDBJ whole genome shotgun (WGS) entry which is preliminary data.</text>
</comment>
<dbReference type="PROSITE" id="PS50931">
    <property type="entry name" value="HTH_LYSR"/>
    <property type="match status" value="1"/>
</dbReference>
<dbReference type="AlphaFoldDB" id="A0A2N7UE20"/>
<dbReference type="Pfam" id="PF00126">
    <property type="entry name" value="HTH_1"/>
    <property type="match status" value="1"/>
</dbReference>
<keyword evidence="7" id="KW-1185">Reference proteome</keyword>
<dbReference type="PRINTS" id="PR00039">
    <property type="entry name" value="HTHLYSR"/>
</dbReference>
<evidence type="ECO:0000256" key="3">
    <source>
        <dbReference type="ARBA" id="ARBA00023125"/>
    </source>
</evidence>
<dbReference type="EMBL" id="PNRF01000001">
    <property type="protein sequence ID" value="PMR78702.1"/>
    <property type="molecule type" value="Genomic_DNA"/>
</dbReference>
<organism evidence="6 7">
    <name type="scientific">Billgrantia endophytica</name>
    <dbReference type="NCBI Taxonomy" id="2033802"/>
    <lineage>
        <taxon>Bacteria</taxon>
        <taxon>Pseudomonadati</taxon>
        <taxon>Pseudomonadota</taxon>
        <taxon>Gammaproteobacteria</taxon>
        <taxon>Oceanospirillales</taxon>
        <taxon>Halomonadaceae</taxon>
        <taxon>Billgrantia</taxon>
    </lineage>
</organism>
<evidence type="ECO:0000256" key="2">
    <source>
        <dbReference type="ARBA" id="ARBA00023015"/>
    </source>
</evidence>
<dbReference type="Pfam" id="PF03466">
    <property type="entry name" value="LysR_substrate"/>
    <property type="match status" value="1"/>
</dbReference>
<comment type="similarity">
    <text evidence="1">Belongs to the LysR transcriptional regulatory family.</text>
</comment>
<accession>A0A2N7UE20</accession>
<dbReference type="PANTHER" id="PTHR30579:SF7">
    <property type="entry name" value="HTH-TYPE TRANSCRIPTIONAL REGULATOR LRHA-RELATED"/>
    <property type="match status" value="1"/>
</dbReference>
<dbReference type="Gene3D" id="3.40.190.10">
    <property type="entry name" value="Periplasmic binding protein-like II"/>
    <property type="match status" value="2"/>
</dbReference>